<dbReference type="Proteomes" id="UP000276254">
    <property type="component" value="Chromosome"/>
</dbReference>
<evidence type="ECO:0000256" key="1">
    <source>
        <dbReference type="ARBA" id="ARBA00022503"/>
    </source>
</evidence>
<dbReference type="OrthoDB" id="9802947at2"/>
<gene>
    <name evidence="7" type="primary">astD</name>
    <name evidence="7" type="ORF">D3Y57_16650</name>
</gene>
<accession>A0A494TJR5</accession>
<dbReference type="FunFam" id="3.40.605.10:FF:000010">
    <property type="entry name" value="N-succinylglutamate 5-semialdehyde dehydrogenase"/>
    <property type="match status" value="1"/>
</dbReference>
<evidence type="ECO:0000259" key="6">
    <source>
        <dbReference type="Pfam" id="PF00171"/>
    </source>
</evidence>
<dbReference type="InterPro" id="IPR029510">
    <property type="entry name" value="Ald_DH_CS_GLU"/>
</dbReference>
<comment type="similarity">
    <text evidence="5">Belongs to the aldehyde dehydrogenase family.</text>
</comment>
<feature type="active site" evidence="4">
    <location>
        <position position="229"/>
    </location>
</feature>
<dbReference type="SUPFAM" id="SSF53720">
    <property type="entry name" value="ALDH-like"/>
    <property type="match status" value="1"/>
</dbReference>
<dbReference type="InterPro" id="IPR017649">
    <property type="entry name" value="SuccinylGlu_semiald_DH_AstD"/>
</dbReference>
<dbReference type="EMBL" id="CP032829">
    <property type="protein sequence ID" value="AYJ87263.1"/>
    <property type="molecule type" value="Genomic_DNA"/>
</dbReference>
<organism evidence="7 8">
    <name type="scientific">Sphingomonas paeninsulae</name>
    <dbReference type="NCBI Taxonomy" id="2319844"/>
    <lineage>
        <taxon>Bacteria</taxon>
        <taxon>Pseudomonadati</taxon>
        <taxon>Pseudomonadota</taxon>
        <taxon>Alphaproteobacteria</taxon>
        <taxon>Sphingomonadales</taxon>
        <taxon>Sphingomonadaceae</taxon>
        <taxon>Sphingomonas</taxon>
    </lineage>
</organism>
<dbReference type="CDD" id="cd07095">
    <property type="entry name" value="ALDH_SGSD_AstD"/>
    <property type="match status" value="1"/>
</dbReference>
<dbReference type="InterPro" id="IPR016161">
    <property type="entry name" value="Ald_DH/histidinol_DH"/>
</dbReference>
<dbReference type="GO" id="GO:0006527">
    <property type="term" value="P:L-arginine catabolic process"/>
    <property type="evidence" value="ECO:0007669"/>
    <property type="project" value="InterPro"/>
</dbReference>
<dbReference type="NCBIfam" id="TIGR03240">
    <property type="entry name" value="arg_catab_astD"/>
    <property type="match status" value="1"/>
</dbReference>
<keyword evidence="2 5" id="KW-0560">Oxidoreductase</keyword>
<dbReference type="Gene3D" id="3.40.605.10">
    <property type="entry name" value="Aldehyde Dehydrogenase, Chain A, domain 1"/>
    <property type="match status" value="1"/>
</dbReference>
<dbReference type="InterPro" id="IPR015590">
    <property type="entry name" value="Aldehyde_DH_dom"/>
</dbReference>
<evidence type="ECO:0000256" key="5">
    <source>
        <dbReference type="RuleBase" id="RU003345"/>
    </source>
</evidence>
<keyword evidence="1" id="KW-0056">Arginine metabolism</keyword>
<proteinExistence type="inferred from homology"/>
<dbReference type="InterPro" id="IPR016163">
    <property type="entry name" value="Ald_DH_C"/>
</dbReference>
<evidence type="ECO:0000313" key="7">
    <source>
        <dbReference type="EMBL" id="AYJ87263.1"/>
    </source>
</evidence>
<dbReference type="InterPro" id="IPR016160">
    <property type="entry name" value="Ald_DH_CS_CYS"/>
</dbReference>
<sequence>MSAEIVSTEPATGAVIWRGPVSNVDDEVALARAAWPEWTAKPLAVRVELLRRFANVVRGKGDEFADIISRETGKPLWEAKTEIDSVIAKVDISVDAYNERTAQRRVDGEMNGRQALRHKSHGVLAVLGPYNFPAHLPNGHIVPALIAGNAVVFKPSEKTVATGKMLVECFHQAGIPTGVIRLVVGGPAEGKTLGAHPDIDGLLFTGSAQTGLLLNRQFAEMPGKILALEMGGNNPIVVWDAPDIYAAAVLVVQSAFLSAGQRCTAARRLIVHDGFHEPLIEQIKRLVGRLIVGEPHSSPPPFMGPVIDNEAADGLQESFLALLMKGGRPLLQMERPIAGRPFLTPAMVDVTDIADRPDMELFGPLLQVIRVPDFEAALVEANNTRFGLAASLIGGSPQLYDRFWANARAGIVNWNKPTNGASSRAPFGGIGLSGNHRPSAYYAADYCAYPVASAEEENARGSIAVGLRED</sequence>
<protein>
    <submittedName>
        <fullName evidence="7">Succinylglutamate-semialdehyde dehydrogenase</fullName>
        <ecNumber evidence="7">1.2.1.71</ecNumber>
    </submittedName>
</protein>
<dbReference type="Gene3D" id="3.40.309.10">
    <property type="entry name" value="Aldehyde Dehydrogenase, Chain A, domain 2"/>
    <property type="match status" value="1"/>
</dbReference>
<evidence type="ECO:0000256" key="3">
    <source>
        <dbReference type="ARBA" id="ARBA00023027"/>
    </source>
</evidence>
<dbReference type="RefSeq" id="WP_121154391.1">
    <property type="nucleotide sequence ID" value="NZ_CP032829.1"/>
</dbReference>
<dbReference type="PROSITE" id="PS00687">
    <property type="entry name" value="ALDEHYDE_DEHYDR_GLU"/>
    <property type="match status" value="1"/>
</dbReference>
<evidence type="ECO:0000313" key="8">
    <source>
        <dbReference type="Proteomes" id="UP000276254"/>
    </source>
</evidence>
<dbReference type="Pfam" id="PF00171">
    <property type="entry name" value="Aldedh"/>
    <property type="match status" value="1"/>
</dbReference>
<dbReference type="EC" id="1.2.1.71" evidence="7"/>
<feature type="domain" description="Aldehyde dehydrogenase" evidence="6">
    <location>
        <begin position="5"/>
        <end position="445"/>
    </location>
</feature>
<dbReference type="PANTHER" id="PTHR11699">
    <property type="entry name" value="ALDEHYDE DEHYDROGENASE-RELATED"/>
    <property type="match status" value="1"/>
</dbReference>
<evidence type="ECO:0000256" key="2">
    <source>
        <dbReference type="ARBA" id="ARBA00023002"/>
    </source>
</evidence>
<dbReference type="PROSITE" id="PS00070">
    <property type="entry name" value="ALDEHYDE_DEHYDR_CYS"/>
    <property type="match status" value="1"/>
</dbReference>
<name>A0A494TJR5_SPHPE</name>
<reference evidence="7 8" key="1">
    <citation type="submission" date="2018-09" db="EMBL/GenBank/DDBJ databases">
        <title>Sphingomonas peninsula sp. nov., isolated from fildes peninsula, Antarctic soil.</title>
        <authorList>
            <person name="Yingchao G."/>
        </authorList>
    </citation>
    <scope>NUCLEOTIDE SEQUENCE [LARGE SCALE GENOMIC DNA]</scope>
    <source>
        <strain evidence="7 8">YZ-8</strain>
    </source>
</reference>
<dbReference type="NCBIfam" id="NF006992">
    <property type="entry name" value="PRK09457.1"/>
    <property type="match status" value="1"/>
</dbReference>
<evidence type="ECO:0000256" key="4">
    <source>
        <dbReference type="PROSITE-ProRule" id="PRU10007"/>
    </source>
</evidence>
<keyword evidence="8" id="KW-1185">Reference proteome</keyword>
<dbReference type="GO" id="GO:0043824">
    <property type="term" value="F:succinylglutamate-semialdehyde dehydrogenase activity"/>
    <property type="evidence" value="ECO:0007669"/>
    <property type="project" value="UniProtKB-EC"/>
</dbReference>
<dbReference type="AlphaFoldDB" id="A0A494TJR5"/>
<keyword evidence="3" id="KW-0520">NAD</keyword>
<dbReference type="KEGG" id="spha:D3Y57_16650"/>
<dbReference type="InterPro" id="IPR016162">
    <property type="entry name" value="Ald_DH_N"/>
</dbReference>